<proteinExistence type="predicted"/>
<name>A0ACB8V4R0_9EURO</name>
<evidence type="ECO:0000313" key="1">
    <source>
        <dbReference type="EMBL" id="KAI2391346.1"/>
    </source>
</evidence>
<gene>
    <name evidence="1" type="ORF">LOY88_001170</name>
</gene>
<dbReference type="EMBL" id="JALBCA010000012">
    <property type="protein sequence ID" value="KAI2391346.1"/>
    <property type="molecule type" value="Genomic_DNA"/>
</dbReference>
<comment type="caution">
    <text evidence="1">The sequence shown here is derived from an EMBL/GenBank/DDBJ whole genome shotgun (WGS) entry which is preliminary data.</text>
</comment>
<sequence>MSSVRNRRAATVEACSQLTVDLLISFKNTPPLQRSAPAKRLARSTDIGPLSRMASPTGSLSPVPERGRNLRRLPAVNYSLKAYEKRMTRRVRIASQQSFALSDESSGKQSADENGAMAWRFPKKRRVARADYAEQETTKSIADTPHEAMDGANIDGSDSTTAPPPALEASLRNSPADWDISPCTKDPMQVALCHNDVEKYSESLDDLEDDCWFTRDYCFFRAASRVFEQEDNWSNLVREAEAMRNDAEKRKIGVNSHSTILLLASILEAKSIYSLSTGVRHDNVDDAEVTDKEAAILHTISNRLITLLSPGRLDILQREAAPKFQTLVEEIHGHVFPAGVGLLQSCLMAHFLNSSFSRKGINQVLLILRGFSDMCTIIDPSNYSAVRFPDRLAVARVLFRFLAYVFEEQKSKKGVGTMLQY</sequence>
<reference evidence="1" key="1">
    <citation type="journal article" date="2022" name="bioRxiv">
        <title>Population genetic analysis of Ophidiomyces ophidiicola, the causative agent of snake fungal disease, indicates recent introductions to the USA.</title>
        <authorList>
            <person name="Ladner J.T."/>
            <person name="Palmer J.M."/>
            <person name="Ettinger C.L."/>
            <person name="Stajich J.E."/>
            <person name="Farrell T.M."/>
            <person name="Glorioso B.M."/>
            <person name="Lawson B."/>
            <person name="Price S.J."/>
            <person name="Stengle A.G."/>
            <person name="Grear D.A."/>
            <person name="Lorch J.M."/>
        </authorList>
    </citation>
    <scope>NUCLEOTIDE SEQUENCE</scope>
    <source>
        <strain evidence="1">NWHC 24266-5</strain>
    </source>
</reference>
<protein>
    <submittedName>
        <fullName evidence="1">Uncharacterized protein</fullName>
    </submittedName>
</protein>
<organism evidence="1">
    <name type="scientific">Ophidiomyces ophidiicola</name>
    <dbReference type="NCBI Taxonomy" id="1387563"/>
    <lineage>
        <taxon>Eukaryota</taxon>
        <taxon>Fungi</taxon>
        <taxon>Dikarya</taxon>
        <taxon>Ascomycota</taxon>
        <taxon>Pezizomycotina</taxon>
        <taxon>Eurotiomycetes</taxon>
        <taxon>Eurotiomycetidae</taxon>
        <taxon>Onygenales</taxon>
        <taxon>Onygenaceae</taxon>
        <taxon>Ophidiomyces</taxon>
    </lineage>
</organism>
<accession>A0ACB8V4R0</accession>